<dbReference type="AlphaFoldDB" id="A0A370L5I4"/>
<dbReference type="Pfam" id="PF13365">
    <property type="entry name" value="Trypsin_2"/>
    <property type="match status" value="1"/>
</dbReference>
<dbReference type="InterPro" id="IPR009003">
    <property type="entry name" value="Peptidase_S1_PA"/>
</dbReference>
<keyword evidence="7" id="KW-1185">Reference proteome</keyword>
<dbReference type="Gene3D" id="2.40.10.10">
    <property type="entry name" value="Trypsin-like serine proteases"/>
    <property type="match status" value="2"/>
</dbReference>
<feature type="active site" description="Proton acceptor" evidence="1">
    <location>
        <position position="537"/>
    </location>
</feature>
<proteinExistence type="predicted"/>
<protein>
    <recommendedName>
        <fullName evidence="8">Serine protease</fullName>
    </recommendedName>
</protein>
<evidence type="ECO:0000259" key="5">
    <source>
        <dbReference type="SMART" id="SM00892"/>
    </source>
</evidence>
<feature type="domain" description="DNA/RNA non-specific endonuclease/pyrophosphatase/phosphodiesterase" evidence="5">
    <location>
        <begin position="475"/>
        <end position="688"/>
    </location>
</feature>
<dbReference type="GO" id="GO:0046872">
    <property type="term" value="F:metal ion binding"/>
    <property type="evidence" value="ECO:0007669"/>
    <property type="project" value="UniProtKB-KW"/>
</dbReference>
<dbReference type="InterPro" id="IPR020821">
    <property type="entry name" value="ENPP1-3/EXOG-like_nuc-like"/>
</dbReference>
<reference evidence="7" key="1">
    <citation type="submission" date="2018-07" db="EMBL/GenBank/DDBJ databases">
        <authorList>
            <person name="Safronova V.I."/>
            <person name="Chirak E.R."/>
            <person name="Sazanova A.L."/>
        </authorList>
    </citation>
    <scope>NUCLEOTIDE SEQUENCE [LARGE SCALE GENOMIC DNA]</scope>
    <source>
        <strain evidence="7">RCAM04685</strain>
    </source>
</reference>
<dbReference type="GO" id="GO:0004519">
    <property type="term" value="F:endonuclease activity"/>
    <property type="evidence" value="ECO:0007669"/>
    <property type="project" value="TreeGrafter"/>
</dbReference>
<evidence type="ECO:0000313" key="6">
    <source>
        <dbReference type="EMBL" id="RDJ24535.1"/>
    </source>
</evidence>
<dbReference type="InterPro" id="IPR001604">
    <property type="entry name" value="Endo_G_ENPP1-like_dom"/>
</dbReference>
<dbReference type="InterPro" id="IPR040255">
    <property type="entry name" value="Non-specific_endonuclease"/>
</dbReference>
<dbReference type="Proteomes" id="UP000255207">
    <property type="component" value="Unassembled WGS sequence"/>
</dbReference>
<dbReference type="PANTHER" id="PTHR13966:SF5">
    <property type="entry name" value="ENDONUCLEASE G, MITOCHONDRIAL"/>
    <property type="match status" value="1"/>
</dbReference>
<gene>
    <name evidence="6" type="ORF">DWE98_12650</name>
</gene>
<dbReference type="OrthoDB" id="606379at2"/>
<feature type="region of interest" description="Disordered" evidence="3">
    <location>
        <begin position="54"/>
        <end position="78"/>
    </location>
</feature>
<accession>A0A370L5I4</accession>
<dbReference type="SMART" id="SM00892">
    <property type="entry name" value="Endonuclease_NS"/>
    <property type="match status" value="1"/>
</dbReference>
<dbReference type="InterPro" id="IPR043504">
    <property type="entry name" value="Peptidase_S1_PA_chymotrypsin"/>
</dbReference>
<dbReference type="PANTHER" id="PTHR13966">
    <property type="entry name" value="ENDONUCLEASE RELATED"/>
    <property type="match status" value="1"/>
</dbReference>
<dbReference type="Pfam" id="PF01223">
    <property type="entry name" value="Endonuclease_NS"/>
    <property type="match status" value="1"/>
</dbReference>
<dbReference type="InterPro" id="IPR044925">
    <property type="entry name" value="His-Me_finger_sf"/>
</dbReference>
<dbReference type="InterPro" id="IPR044929">
    <property type="entry name" value="DNA/RNA_non-sp_Endonuclease_sf"/>
</dbReference>
<dbReference type="SUPFAM" id="SSF50494">
    <property type="entry name" value="Trypsin-like serine proteases"/>
    <property type="match status" value="1"/>
</dbReference>
<evidence type="ECO:0000256" key="2">
    <source>
        <dbReference type="PIRSR" id="PIRSR640255-2"/>
    </source>
</evidence>
<evidence type="ECO:0008006" key="8">
    <source>
        <dbReference type="Google" id="ProtNLM"/>
    </source>
</evidence>
<sequence>MGASTWSACCAPSRRNRAANVWNDRRQSSSESGDAIMKSERILERLRGLNDEIRRQDPRLHEEGMAARSGQETGTLEGLPGGAVESAVHSESIVMRRLRPVLAVKGGTTELAFADPAESELWKERLAGAKEHLDRAIRAVGRVELQGGRLDWVGTGWVVAENVLVTNRHVAQEFAQRRGEGFAFRMGSQGLMSARADFLQEIDNPAALEFELLRPLHIEEEPGPDVAFFEIKLTSGDARLAEPIKLSATIRETPAVATIGYPAYDSRIPEPDLMLRLYGNVFDSKRLAPGAVTKIEQTRLQHNCTTLGGNSGSVLVDLDSGLAVGLHFSGSFLATNYAVRADVVEDLLRRVRSGRTRRETANPVPPPAPPVRSKAAAPQGASGSASLTIPLTITVSLGGQAGLEPPARRWSGAPTEPDDGGGESGGEEARPEDYRDREGYAADFLGETVPLPKVERAASDVLTYDNEGQQDSVLRYEHYSVVMSRSRRLCFFSATNIDGNLSRKSARVGWKWDPRILKSQQIMNECYGNPPRFSRGHMTRREDPGWGDPVTAKRGNEDSMHVTNATPQMQAFNAPIWLALEDYALQHAREDDMKISVFTGPYFSDHDRPIYGVRIPLAFWKIIAFIHDETGRLCATGYEMNQEQNLPSEEEFVFGAFTSPQLGTAAQVPIHTIEMRSGLNFGPLASVDPLTGQMEGIGEAERPGLLALEQIRFI</sequence>
<evidence type="ECO:0000259" key="4">
    <source>
        <dbReference type="SMART" id="SM00477"/>
    </source>
</evidence>
<dbReference type="Gene3D" id="3.40.570.10">
    <property type="entry name" value="Extracellular Endonuclease, subunit A"/>
    <property type="match status" value="1"/>
</dbReference>
<name>A0A370L5I4_9HYPH</name>
<organism evidence="6 7">
    <name type="scientific">Bosea caraganae</name>
    <dbReference type="NCBI Taxonomy" id="2763117"/>
    <lineage>
        <taxon>Bacteria</taxon>
        <taxon>Pseudomonadati</taxon>
        <taxon>Pseudomonadota</taxon>
        <taxon>Alphaproteobacteria</taxon>
        <taxon>Hyphomicrobiales</taxon>
        <taxon>Boseaceae</taxon>
        <taxon>Bosea</taxon>
    </lineage>
</organism>
<keyword evidence="2" id="KW-0479">Metal-binding</keyword>
<feature type="domain" description="ENPP1-3/EXOG-like endonuclease/phosphodiesterase" evidence="4">
    <location>
        <begin position="476"/>
        <end position="688"/>
    </location>
</feature>
<dbReference type="GO" id="GO:0003676">
    <property type="term" value="F:nucleic acid binding"/>
    <property type="evidence" value="ECO:0007669"/>
    <property type="project" value="InterPro"/>
</dbReference>
<evidence type="ECO:0000256" key="3">
    <source>
        <dbReference type="SAM" id="MobiDB-lite"/>
    </source>
</evidence>
<feature type="binding site" evidence="2">
    <location>
        <position position="573"/>
    </location>
    <ligand>
        <name>Mg(2+)</name>
        <dbReference type="ChEBI" id="CHEBI:18420"/>
        <note>catalytic</note>
    </ligand>
</feature>
<dbReference type="GO" id="GO:0016787">
    <property type="term" value="F:hydrolase activity"/>
    <property type="evidence" value="ECO:0007669"/>
    <property type="project" value="InterPro"/>
</dbReference>
<feature type="region of interest" description="Disordered" evidence="3">
    <location>
        <begin position="354"/>
        <end position="384"/>
    </location>
</feature>
<feature type="compositionally biased region" description="Low complexity" evidence="3">
    <location>
        <begin position="371"/>
        <end position="384"/>
    </location>
</feature>
<dbReference type="EMBL" id="QQTP01000006">
    <property type="protein sequence ID" value="RDJ24535.1"/>
    <property type="molecule type" value="Genomic_DNA"/>
</dbReference>
<comment type="caution">
    <text evidence="6">The sequence shown here is derived from an EMBL/GenBank/DDBJ whole genome shotgun (WGS) entry which is preliminary data.</text>
</comment>
<feature type="compositionally biased region" description="Basic and acidic residues" evidence="3">
    <location>
        <begin position="54"/>
        <end position="65"/>
    </location>
</feature>
<evidence type="ECO:0000256" key="1">
    <source>
        <dbReference type="PIRSR" id="PIRSR640255-1"/>
    </source>
</evidence>
<feature type="region of interest" description="Disordered" evidence="3">
    <location>
        <begin position="528"/>
        <end position="555"/>
    </location>
</feature>
<dbReference type="SMART" id="SM00477">
    <property type="entry name" value="NUC"/>
    <property type="match status" value="1"/>
</dbReference>
<feature type="region of interest" description="Disordered" evidence="3">
    <location>
        <begin position="402"/>
        <end position="433"/>
    </location>
</feature>
<dbReference type="SUPFAM" id="SSF54060">
    <property type="entry name" value="His-Me finger endonucleases"/>
    <property type="match status" value="1"/>
</dbReference>
<evidence type="ECO:0000313" key="7">
    <source>
        <dbReference type="Proteomes" id="UP000255207"/>
    </source>
</evidence>